<dbReference type="RefSeq" id="WP_111254817.1">
    <property type="nucleotide sequence ID" value="NZ_POTW01000022.1"/>
</dbReference>
<dbReference type="GO" id="GO:0006950">
    <property type="term" value="P:response to stress"/>
    <property type="evidence" value="ECO:0007669"/>
    <property type="project" value="TreeGrafter"/>
</dbReference>
<proteinExistence type="predicted"/>
<dbReference type="SMART" id="SM00347">
    <property type="entry name" value="HTH_MARR"/>
    <property type="match status" value="1"/>
</dbReference>
<organism evidence="5 6">
    <name type="scientific">Jiangella anatolica</name>
    <dbReference type="NCBI Taxonomy" id="2670374"/>
    <lineage>
        <taxon>Bacteria</taxon>
        <taxon>Bacillati</taxon>
        <taxon>Actinomycetota</taxon>
        <taxon>Actinomycetes</taxon>
        <taxon>Jiangellales</taxon>
        <taxon>Jiangellaceae</taxon>
        <taxon>Jiangella</taxon>
    </lineage>
</organism>
<dbReference type="InterPro" id="IPR000835">
    <property type="entry name" value="HTH_MarR-typ"/>
</dbReference>
<name>A0A2W2C681_9ACTN</name>
<evidence type="ECO:0000256" key="1">
    <source>
        <dbReference type="ARBA" id="ARBA00023015"/>
    </source>
</evidence>
<keyword evidence="1" id="KW-0805">Transcription regulation</keyword>
<comment type="caution">
    <text evidence="5">The sequence shown here is derived from an EMBL/GenBank/DDBJ whole genome shotgun (WGS) entry which is preliminary data.</text>
</comment>
<keyword evidence="3" id="KW-0804">Transcription</keyword>
<reference evidence="5 6" key="1">
    <citation type="submission" date="2018-01" db="EMBL/GenBank/DDBJ databases">
        <title>Draft genome sequence of Jiangella sp. GTF31.</title>
        <authorList>
            <person name="Sahin N."/>
            <person name="Ay H."/>
            <person name="Saygin H."/>
        </authorList>
    </citation>
    <scope>NUCLEOTIDE SEQUENCE [LARGE SCALE GENOMIC DNA]</scope>
    <source>
        <strain evidence="5 6">GTF31</strain>
    </source>
</reference>
<dbReference type="Proteomes" id="UP000248764">
    <property type="component" value="Unassembled WGS sequence"/>
</dbReference>
<dbReference type="PROSITE" id="PS50995">
    <property type="entry name" value="HTH_MARR_2"/>
    <property type="match status" value="1"/>
</dbReference>
<sequence>MKKHPTPGYLIWRLATKWGALLDRVLAPFGLTQAQFSVLGTLYGISKGGGQPSQRELSDHTGLDPVFVSKLVRTLEGNGLVRRSTDPADSRAVRLALTDNGTEVVQAAGERVMALQEQLAAPLGGPESEQTRAFVATLTTLLEAPPPQDPGRSA</sequence>
<dbReference type="SUPFAM" id="SSF46785">
    <property type="entry name" value="Winged helix' DNA-binding domain"/>
    <property type="match status" value="1"/>
</dbReference>
<dbReference type="InterPro" id="IPR039422">
    <property type="entry name" value="MarR/SlyA-like"/>
</dbReference>
<dbReference type="Pfam" id="PF12802">
    <property type="entry name" value="MarR_2"/>
    <property type="match status" value="1"/>
</dbReference>
<evidence type="ECO:0000313" key="5">
    <source>
        <dbReference type="EMBL" id="PZF83749.1"/>
    </source>
</evidence>
<protein>
    <submittedName>
        <fullName evidence="5">MarR family transcriptional regulator</fullName>
    </submittedName>
</protein>
<dbReference type="AlphaFoldDB" id="A0A2W2C681"/>
<evidence type="ECO:0000256" key="2">
    <source>
        <dbReference type="ARBA" id="ARBA00023125"/>
    </source>
</evidence>
<dbReference type="PANTHER" id="PTHR33164:SF64">
    <property type="entry name" value="TRANSCRIPTIONAL REGULATOR SLYA"/>
    <property type="match status" value="1"/>
</dbReference>
<evidence type="ECO:0000259" key="4">
    <source>
        <dbReference type="PROSITE" id="PS50995"/>
    </source>
</evidence>
<dbReference type="EMBL" id="POTW01000022">
    <property type="protein sequence ID" value="PZF83749.1"/>
    <property type="molecule type" value="Genomic_DNA"/>
</dbReference>
<feature type="domain" description="HTH marR-type" evidence="4">
    <location>
        <begin position="4"/>
        <end position="140"/>
    </location>
</feature>
<dbReference type="Gene3D" id="1.10.10.10">
    <property type="entry name" value="Winged helix-like DNA-binding domain superfamily/Winged helix DNA-binding domain"/>
    <property type="match status" value="1"/>
</dbReference>
<dbReference type="InterPro" id="IPR036390">
    <property type="entry name" value="WH_DNA-bd_sf"/>
</dbReference>
<evidence type="ECO:0000256" key="3">
    <source>
        <dbReference type="ARBA" id="ARBA00023163"/>
    </source>
</evidence>
<evidence type="ECO:0000313" key="6">
    <source>
        <dbReference type="Proteomes" id="UP000248764"/>
    </source>
</evidence>
<keyword evidence="2" id="KW-0238">DNA-binding</keyword>
<gene>
    <name evidence="5" type="ORF">C1I92_11600</name>
</gene>
<dbReference type="PANTHER" id="PTHR33164">
    <property type="entry name" value="TRANSCRIPTIONAL REGULATOR, MARR FAMILY"/>
    <property type="match status" value="1"/>
</dbReference>
<dbReference type="InterPro" id="IPR036388">
    <property type="entry name" value="WH-like_DNA-bd_sf"/>
</dbReference>
<keyword evidence="6" id="KW-1185">Reference proteome</keyword>
<dbReference type="GO" id="GO:0003700">
    <property type="term" value="F:DNA-binding transcription factor activity"/>
    <property type="evidence" value="ECO:0007669"/>
    <property type="project" value="InterPro"/>
</dbReference>
<dbReference type="GO" id="GO:0003677">
    <property type="term" value="F:DNA binding"/>
    <property type="evidence" value="ECO:0007669"/>
    <property type="project" value="UniProtKB-KW"/>
</dbReference>
<accession>A0A2W2C681</accession>